<dbReference type="GO" id="GO:0005886">
    <property type="term" value="C:plasma membrane"/>
    <property type="evidence" value="ECO:0007669"/>
    <property type="project" value="UniProtKB-SubCell"/>
</dbReference>
<keyword evidence="12" id="KW-1185">Reference proteome</keyword>
<evidence type="ECO:0000256" key="8">
    <source>
        <dbReference type="PIRSR" id="PIRSR001217-1"/>
    </source>
</evidence>
<keyword evidence="6 7" id="KW-0472">Membrane</keyword>
<reference evidence="12" key="1">
    <citation type="journal article" date="2011" name="MBio">
        <title>Novel metabolic attributes of the genus Cyanothece, comprising a group of unicellular nitrogen-fixing Cyanobacteria.</title>
        <authorList>
            <person name="Bandyopadhyay A."/>
            <person name="Elvitigala T."/>
            <person name="Welsh E."/>
            <person name="Stockel J."/>
            <person name="Liberton M."/>
            <person name="Min H."/>
            <person name="Sherman L.A."/>
            <person name="Pakrasi H.B."/>
        </authorList>
    </citation>
    <scope>NUCLEOTIDE SEQUENCE [LARGE SCALE GENOMIC DNA]</scope>
    <source>
        <strain evidence="12">PCC 7424</strain>
    </source>
</reference>
<dbReference type="PANTHER" id="PTHR33209">
    <property type="entry name" value="PROTEASE 4"/>
    <property type="match status" value="1"/>
</dbReference>
<dbReference type="RefSeq" id="WP_015955921.1">
    <property type="nucleotide sequence ID" value="NC_011729.1"/>
</dbReference>
<dbReference type="Pfam" id="PF01343">
    <property type="entry name" value="Peptidase_S49"/>
    <property type="match status" value="2"/>
</dbReference>
<dbReference type="PIRSF" id="PIRSF001217">
    <property type="entry name" value="Protease_4_SppA"/>
    <property type="match status" value="1"/>
</dbReference>
<dbReference type="eggNOG" id="COG0616">
    <property type="taxonomic scope" value="Bacteria"/>
</dbReference>
<dbReference type="GO" id="GO:0006465">
    <property type="term" value="P:signal peptide processing"/>
    <property type="evidence" value="ECO:0007669"/>
    <property type="project" value="InterPro"/>
</dbReference>
<dbReference type="Proteomes" id="UP000002384">
    <property type="component" value="Chromosome"/>
</dbReference>
<evidence type="ECO:0000313" key="11">
    <source>
        <dbReference type="EMBL" id="ACK72336.1"/>
    </source>
</evidence>
<dbReference type="AlphaFoldDB" id="B7KKK3"/>
<dbReference type="STRING" id="65393.PCC7424_3962"/>
<gene>
    <name evidence="11" type="ordered locus">PCC7424_3962</name>
</gene>
<keyword evidence="4 7" id="KW-0378">Hydrolase</keyword>
<evidence type="ECO:0000313" key="12">
    <source>
        <dbReference type="Proteomes" id="UP000002384"/>
    </source>
</evidence>
<organism evidence="11 12">
    <name type="scientific">Gloeothece citriformis (strain PCC 7424)</name>
    <name type="common">Cyanothece sp. (strain PCC 7424)</name>
    <dbReference type="NCBI Taxonomy" id="65393"/>
    <lineage>
        <taxon>Bacteria</taxon>
        <taxon>Bacillati</taxon>
        <taxon>Cyanobacteriota</taxon>
        <taxon>Cyanophyceae</taxon>
        <taxon>Oscillatoriophycideae</taxon>
        <taxon>Chroococcales</taxon>
        <taxon>Aphanothecaceae</taxon>
        <taxon>Gloeothece</taxon>
        <taxon>Gloeothece citriformis</taxon>
    </lineage>
</organism>
<evidence type="ECO:0000256" key="3">
    <source>
        <dbReference type="ARBA" id="ARBA00022670"/>
    </source>
</evidence>
<dbReference type="InterPro" id="IPR029045">
    <property type="entry name" value="ClpP/crotonase-like_dom_sf"/>
</dbReference>
<feature type="active site" description="Nucleophile" evidence="8">
    <location>
        <position position="398"/>
    </location>
</feature>
<evidence type="ECO:0000259" key="10">
    <source>
        <dbReference type="Pfam" id="PF01343"/>
    </source>
</evidence>
<keyword evidence="9" id="KW-0812">Transmembrane</keyword>
<feature type="domain" description="Peptidase S49" evidence="10">
    <location>
        <begin position="382"/>
        <end position="532"/>
    </location>
</feature>
<evidence type="ECO:0000256" key="2">
    <source>
        <dbReference type="ARBA" id="ARBA00008683"/>
    </source>
</evidence>
<sequence length="605" mass="66580">MGQFIKQIFASLIGTVAGLMLFFAVGTSGLVLLLVTAALQETTPVLKDKSILVFDLSMQIQDTKPPSTLTQALQNDDTVTMTLRQVLGVIEKATKDAQIEAIFIDGRGIEADNGIATLTEVRQGLEKFRAAGKKIIFYDVDLNEKSYYLGSVADEIILNPMGMMEFNGIGTQPLFLAGALEKYGIGIQVIRVGEFKAAVEPFIRQTMSPENRLQTQVLLNDLWTNVLTTVGKSRNVTPNKLQAIADNQGMLMPTEAEKIGLIDRVAYFDEVVTDLKTLTGKTSESENPDEKSFPQISVENYASGFLRENQNESASNQIAVVYAEGEIVDGQGAVSNIGGERFAKELRKIRQDPNVKAVVLRINSPGGSATASDIIGREVKLMKEKKPVIVSMGNVAASGGYWIATEANHIFAEPSTITGSIGVFGMLFNVQDIANNNGITWDVVKTAKLADLGTTTRPKTEQELAIYQRSVQQIYNLFVNKVAQSRNLPESKVKQIAEGRVWSGEDAKQLGLVDEIGGLEAAILYAAKEAKLEKNWEIQEYPRRRTFESIILERLFTSKITESITPSPDSLTAEMLKLKEDLAVFQLFNDPKGIYAYLPFNWQIK</sequence>
<dbReference type="CDD" id="cd07023">
    <property type="entry name" value="S49_Sppa_N_C"/>
    <property type="match status" value="1"/>
</dbReference>
<dbReference type="EC" id="3.4.21.-" evidence="7"/>
<feature type="domain" description="Peptidase S49" evidence="10">
    <location>
        <begin position="128"/>
        <end position="279"/>
    </location>
</feature>
<dbReference type="OrthoDB" id="9764363at2"/>
<dbReference type="InterPro" id="IPR002142">
    <property type="entry name" value="Peptidase_S49"/>
</dbReference>
<keyword evidence="9" id="KW-1133">Transmembrane helix</keyword>
<dbReference type="NCBIfam" id="TIGR00706">
    <property type="entry name" value="SppA_dom"/>
    <property type="match status" value="1"/>
</dbReference>
<name>B7KKK3_GLOC7</name>
<comment type="similarity">
    <text evidence="2 7">Belongs to the peptidase S49 family.</text>
</comment>
<feature type="active site" description="Proton donor/acceptor" evidence="8">
    <location>
        <position position="196"/>
    </location>
</feature>
<keyword evidence="7" id="KW-1003">Cell membrane</keyword>
<keyword evidence="3 7" id="KW-0645">Protease</keyword>
<protein>
    <recommendedName>
        <fullName evidence="7">Protease 4</fullName>
        <ecNumber evidence="7">3.4.21.-</ecNumber>
    </recommendedName>
    <alternativeName>
        <fullName evidence="7">Endopeptidase IV</fullName>
    </alternativeName>
    <alternativeName>
        <fullName evidence="7">Protease IV</fullName>
    </alternativeName>
    <alternativeName>
        <fullName evidence="7">Signal peptide peptidase</fullName>
    </alternativeName>
</protein>
<accession>B7KKK3</accession>
<dbReference type="InterPro" id="IPR004635">
    <property type="entry name" value="Pept_S49_SppA"/>
</dbReference>
<dbReference type="KEGG" id="cyc:PCC7424_3962"/>
<dbReference type="CDD" id="cd07018">
    <property type="entry name" value="S49_SppA_67K_type"/>
    <property type="match status" value="1"/>
</dbReference>
<evidence type="ECO:0000256" key="9">
    <source>
        <dbReference type="SAM" id="Phobius"/>
    </source>
</evidence>
<evidence type="ECO:0000256" key="1">
    <source>
        <dbReference type="ARBA" id="ARBA00004370"/>
    </source>
</evidence>
<evidence type="ECO:0000256" key="6">
    <source>
        <dbReference type="ARBA" id="ARBA00023136"/>
    </source>
</evidence>
<dbReference type="PANTHER" id="PTHR33209:SF1">
    <property type="entry name" value="PEPTIDASE S49 DOMAIN-CONTAINING PROTEIN"/>
    <property type="match status" value="1"/>
</dbReference>
<comment type="subcellular location">
    <subcellularLocation>
        <location evidence="7">Cell inner membrane</location>
    </subcellularLocation>
    <subcellularLocation>
        <location evidence="1">Membrane</location>
    </subcellularLocation>
</comment>
<dbReference type="GO" id="GO:0008236">
    <property type="term" value="F:serine-type peptidase activity"/>
    <property type="evidence" value="ECO:0007669"/>
    <property type="project" value="UniProtKB-KW"/>
</dbReference>
<dbReference type="InterPro" id="IPR047217">
    <property type="entry name" value="S49_SppA_67K_type_N"/>
</dbReference>
<keyword evidence="7" id="KW-0997">Cell inner membrane</keyword>
<feature type="transmembrane region" description="Helical" evidence="9">
    <location>
        <begin position="12"/>
        <end position="39"/>
    </location>
</feature>
<evidence type="ECO:0000256" key="5">
    <source>
        <dbReference type="ARBA" id="ARBA00022825"/>
    </source>
</evidence>
<dbReference type="InterPro" id="IPR047272">
    <property type="entry name" value="S49_SppA_C"/>
</dbReference>
<dbReference type="Gene3D" id="3.90.226.10">
    <property type="entry name" value="2-enoyl-CoA Hydratase, Chain A, domain 1"/>
    <property type="match status" value="4"/>
</dbReference>
<proteinExistence type="inferred from homology"/>
<evidence type="ECO:0000256" key="7">
    <source>
        <dbReference type="PIRNR" id="PIRNR001217"/>
    </source>
</evidence>
<dbReference type="HOGENOM" id="CLU_008856_1_1_3"/>
<dbReference type="InterPro" id="IPR004634">
    <property type="entry name" value="Pept_S49_pIV"/>
</dbReference>
<evidence type="ECO:0000256" key="4">
    <source>
        <dbReference type="ARBA" id="ARBA00022801"/>
    </source>
</evidence>
<dbReference type="NCBIfam" id="TIGR00705">
    <property type="entry name" value="SppA_67K"/>
    <property type="match status" value="1"/>
</dbReference>
<dbReference type="SUPFAM" id="SSF52096">
    <property type="entry name" value="ClpP/crotonase"/>
    <property type="match status" value="2"/>
</dbReference>
<keyword evidence="5" id="KW-0720">Serine protease</keyword>
<dbReference type="EMBL" id="CP001291">
    <property type="protein sequence ID" value="ACK72336.1"/>
    <property type="molecule type" value="Genomic_DNA"/>
</dbReference>